<evidence type="ECO:0000256" key="1">
    <source>
        <dbReference type="ARBA" id="ARBA00004123"/>
    </source>
</evidence>
<dbReference type="GO" id="GO:0080142">
    <property type="term" value="P:regulation of salicylic acid biosynthetic process"/>
    <property type="evidence" value="ECO:0007669"/>
    <property type="project" value="TreeGrafter"/>
</dbReference>
<accession>A0A6I9RTP9</accession>
<dbReference type="Proteomes" id="UP000504607">
    <property type="component" value="Chromosome 10"/>
</dbReference>
<keyword evidence="4" id="KW-0238">DNA-binding</keyword>
<organism evidence="12 13">
    <name type="scientific">Elaeis guineensis var. tenera</name>
    <name type="common">Oil palm</name>
    <dbReference type="NCBI Taxonomy" id="51953"/>
    <lineage>
        <taxon>Eukaryota</taxon>
        <taxon>Viridiplantae</taxon>
        <taxon>Streptophyta</taxon>
        <taxon>Embryophyta</taxon>
        <taxon>Tracheophyta</taxon>
        <taxon>Spermatophyta</taxon>
        <taxon>Magnoliopsida</taxon>
        <taxon>Liliopsida</taxon>
        <taxon>Arecaceae</taxon>
        <taxon>Arecoideae</taxon>
        <taxon>Cocoseae</taxon>
        <taxon>Elaeidinae</taxon>
        <taxon>Elaeis</taxon>
    </lineage>
</organism>
<keyword evidence="3" id="KW-0805">Transcription regulation</keyword>
<evidence type="ECO:0000256" key="3">
    <source>
        <dbReference type="ARBA" id="ARBA00023015"/>
    </source>
</evidence>
<keyword evidence="5" id="KW-0010">Activator</keyword>
<feature type="region of interest" description="Disordered" evidence="8">
    <location>
        <begin position="542"/>
        <end position="565"/>
    </location>
</feature>
<dbReference type="GO" id="GO:0005516">
    <property type="term" value="F:calmodulin binding"/>
    <property type="evidence" value="ECO:0007669"/>
    <property type="project" value="InterPro"/>
</dbReference>
<dbReference type="InterPro" id="IPR046831">
    <property type="entry name" value="Calmodulin_bind_N"/>
</dbReference>
<comment type="subcellular location">
    <subcellularLocation>
        <location evidence="1">Nucleus</location>
    </subcellularLocation>
</comment>
<dbReference type="KEGG" id="egu:105052563"/>
<evidence type="ECO:0000256" key="5">
    <source>
        <dbReference type="ARBA" id="ARBA00023159"/>
    </source>
</evidence>
<evidence type="ECO:0000259" key="10">
    <source>
        <dbReference type="Pfam" id="PF20451"/>
    </source>
</evidence>
<dbReference type="GO" id="GO:0043565">
    <property type="term" value="F:sequence-specific DNA binding"/>
    <property type="evidence" value="ECO:0007669"/>
    <property type="project" value="TreeGrafter"/>
</dbReference>
<feature type="domain" description="Calmodulin binding protein central" evidence="10">
    <location>
        <begin position="237"/>
        <end position="307"/>
    </location>
</feature>
<evidence type="ECO:0000313" key="12">
    <source>
        <dbReference type="Proteomes" id="UP000504607"/>
    </source>
</evidence>
<feature type="domain" description="Calmodulin binding protein C-terminal" evidence="11">
    <location>
        <begin position="312"/>
        <end position="371"/>
    </location>
</feature>
<evidence type="ECO:0000256" key="7">
    <source>
        <dbReference type="ARBA" id="ARBA00023242"/>
    </source>
</evidence>
<evidence type="ECO:0000313" key="13">
    <source>
        <dbReference type="RefSeq" id="XP_010931709.1"/>
    </source>
</evidence>
<dbReference type="InterPro" id="IPR012416">
    <property type="entry name" value="CBP60"/>
</dbReference>
<keyword evidence="7" id="KW-0539">Nucleus</keyword>
<name>A0A6I9RTP9_ELAGV</name>
<dbReference type="GO" id="GO:0005634">
    <property type="term" value="C:nucleus"/>
    <property type="evidence" value="ECO:0007669"/>
    <property type="project" value="UniProtKB-SubCell"/>
</dbReference>
<gene>
    <name evidence="13" type="primary">LOC105052563</name>
</gene>
<dbReference type="InterPro" id="IPR046830">
    <property type="entry name" value="Calmod_bind_M"/>
</dbReference>
<comment type="similarity">
    <text evidence="2">Belongs to the plant ACBP60 protein family.</text>
</comment>
<dbReference type="OrthoDB" id="748178at2759"/>
<dbReference type="Pfam" id="PF07887">
    <property type="entry name" value="Calmodulin_bind"/>
    <property type="match status" value="1"/>
</dbReference>
<evidence type="ECO:0000259" key="11">
    <source>
        <dbReference type="Pfam" id="PF20452"/>
    </source>
</evidence>
<proteinExistence type="inferred from homology"/>
<dbReference type="PANTHER" id="PTHR31713:SF43">
    <property type="entry name" value="CALMODULIN-BINDING PROTEIN 60 G"/>
    <property type="match status" value="1"/>
</dbReference>
<dbReference type="RefSeq" id="XP_010931709.1">
    <property type="nucleotide sequence ID" value="XM_010933407.3"/>
</dbReference>
<dbReference type="InterPro" id="IPR046829">
    <property type="entry name" value="Calmod_bind_C"/>
</dbReference>
<keyword evidence="12" id="KW-1185">Reference proteome</keyword>
<evidence type="ECO:0000256" key="6">
    <source>
        <dbReference type="ARBA" id="ARBA00023163"/>
    </source>
</evidence>
<sequence>MAPKRPLPPPEEAEDGGISRALKRWRPLVLEVLGEQHMQRLLVELEKVLRRVVPEELRRLHANHVYQPSDQDKEIRYRLHFRNKLPNDFFTFNSILAEDGMSLQIALMDSNLREVITSDPLSSVKVEVVVIDGDFVGDRHEYWTEKQFKDRVVPQRDGKGPLLTGELVIKLNKGVGYLAHATFTDNSSWTRSQKFRLGLRLCQSECIEDRVQEGISEPFRVKDRRVESNQKHHSPSLTDDVWRLKNIMKGGRLHQRLVDGGIHTVQQFLQAFTMNHEGLRSLLGDKAKKKEIPNKKWQGILAHAQRCPVGKELYSYSVSGQNVVLIFNSIYELIGAKFDGQYYSMHDLTSFQQESVENWKDLAFKNRKDIHKMDDNLPQPITPIDVASVPASILLNPQIPYCDGKNHDEATTQVGFWHQPNVPYNEHSNVLFGLDDWTPDQATTQVGLWHQPNVPYDEHSNVLLGLDDGTPDEATTQVGLWHQPNVPYDEHSNVLFGLEGWTPDEATTQVGLWHQPNVPHNEHSNVLFGLEDIPVPANRVQSIQESSSLQEPEVSNGLPVGSIPMHPPTAIDTAFRGPILPSYHPATCTDEAATDVGFQQPLQDISSEQDFNLFPHPAFFHGNVSDCSFGTETGRVDECMLQHEGVGFEDEAVPTSPRKWVKLIAGLKCGLSISKYLAARRLELCIVVSKQ</sequence>
<keyword evidence="6" id="KW-0804">Transcription</keyword>
<feature type="domain" description="Calmodulin binding protein-like N-terminal" evidence="9">
    <location>
        <begin position="77"/>
        <end position="224"/>
    </location>
</feature>
<evidence type="ECO:0000256" key="8">
    <source>
        <dbReference type="SAM" id="MobiDB-lite"/>
    </source>
</evidence>
<dbReference type="Pfam" id="PF20452">
    <property type="entry name" value="Calmod_bind_C"/>
    <property type="match status" value="1"/>
</dbReference>
<dbReference type="Pfam" id="PF20451">
    <property type="entry name" value="Calmod_bind_M"/>
    <property type="match status" value="1"/>
</dbReference>
<dbReference type="PANTHER" id="PTHR31713">
    <property type="entry name" value="OS02G0177800 PROTEIN"/>
    <property type="match status" value="1"/>
</dbReference>
<dbReference type="AlphaFoldDB" id="A0A6I9RTP9"/>
<dbReference type="InParanoid" id="A0A6I9RTP9"/>
<reference evidence="13" key="1">
    <citation type="submission" date="2025-08" db="UniProtKB">
        <authorList>
            <consortium name="RefSeq"/>
        </authorList>
    </citation>
    <scope>IDENTIFICATION</scope>
</reference>
<evidence type="ECO:0000256" key="2">
    <source>
        <dbReference type="ARBA" id="ARBA00007214"/>
    </source>
</evidence>
<protein>
    <submittedName>
        <fullName evidence="13">Calmodulin-binding protein 60 D isoform X1</fullName>
    </submittedName>
</protein>
<evidence type="ECO:0000256" key="4">
    <source>
        <dbReference type="ARBA" id="ARBA00023125"/>
    </source>
</evidence>
<evidence type="ECO:0000259" key="9">
    <source>
        <dbReference type="Pfam" id="PF07887"/>
    </source>
</evidence>
<dbReference type="GO" id="GO:0003700">
    <property type="term" value="F:DNA-binding transcription factor activity"/>
    <property type="evidence" value="ECO:0007669"/>
    <property type="project" value="TreeGrafter"/>
</dbReference>
<dbReference type="GeneID" id="105052563"/>